<dbReference type="GO" id="GO:0016787">
    <property type="term" value="F:hydrolase activity"/>
    <property type="evidence" value="ECO:0007669"/>
    <property type="project" value="UniProtKB-KW"/>
</dbReference>
<sequence length="722" mass="81749">MNIPCKHIKAKGAPDNTPLFQHLEQVRQVAETIANAKNLDVSIARAGALLHDIGKASPIFQAQLEGVRPKRFFRHEIASILFISLFDPAIYPQLIEMVVGHHKSIRTPNNSTAKGILDLDDSCDDSFVVHAEKWDLWMPQAIEILEGFGVSGRLLSLQEAESNYLFVLDYCDNAIKQQGYSKWKGLLVGADHFASALGDKTQEQVSRIFQTPNLTYFNRKHPLYPLSLKESDSSKPHTMIVASTGAGKTDFLFRRCKGRVFYTLPFQASINAMYKRVKRDLEETNPNLDIRLLHSSSQIVVSGTSVEEKTIQGHIGSSIKVLTPHQIASIAFGLQGFEATIADLEGCDVILDEIHTYSGVTQSIVFKIVQVLKHLNCRIHIGTATMPTALYAQVMEVLGKENVLEVKLSNEEMDAFDRHTVHKIATWNDGYAEIAHAIAESKKVLVVCNKVQNAQEQYTYFREQYPNVPIILLHSRFKRMDRAQKEKLLLGLNEEGAPNGTFNTSTQACIVVSTQVVEVSLDISFDIMVTETAPLDALIQRFGRINRKRTEATIGRFMPVYVIQPPEKETDCRPYKKEVLVRSYDVLATNEILKERGLQEKIDTVFPNIDVLNIEQHSVFKQDGKWQIDFLTHRNKSILFELLEIDSVACITEDDEISYRESDYDTRVGMEIPAKFNYSFKMLRQSIYGSRPFIVPSSAYSHELGLNMLMLKPEFYTTFEFL</sequence>
<keyword evidence="14" id="KW-1185">Reference proteome</keyword>
<dbReference type="AlphaFoldDB" id="A0A1G6N3K6"/>
<dbReference type="GO" id="GO:0046872">
    <property type="term" value="F:metal ion binding"/>
    <property type="evidence" value="ECO:0007669"/>
    <property type="project" value="UniProtKB-KW"/>
</dbReference>
<dbReference type="InterPro" id="IPR054712">
    <property type="entry name" value="Cas3-like_dom"/>
</dbReference>
<dbReference type="Gene3D" id="3.40.50.300">
    <property type="entry name" value="P-loop containing nucleotide triphosphate hydrolases"/>
    <property type="match status" value="2"/>
</dbReference>
<evidence type="ECO:0000256" key="7">
    <source>
        <dbReference type="ARBA" id="ARBA00022806"/>
    </source>
</evidence>
<dbReference type="NCBIfam" id="TIGR01587">
    <property type="entry name" value="cas3_core"/>
    <property type="match status" value="1"/>
</dbReference>
<dbReference type="SMART" id="SM00490">
    <property type="entry name" value="HELICc"/>
    <property type="match status" value="1"/>
</dbReference>
<dbReference type="Proteomes" id="UP000199452">
    <property type="component" value="Unassembled WGS sequence"/>
</dbReference>
<dbReference type="GO" id="GO:0005524">
    <property type="term" value="F:ATP binding"/>
    <property type="evidence" value="ECO:0007669"/>
    <property type="project" value="UniProtKB-KW"/>
</dbReference>
<comment type="similarity">
    <text evidence="10">Belongs to the DEAD box helicase family.</text>
</comment>
<dbReference type="InterPro" id="IPR011545">
    <property type="entry name" value="DEAD/DEAH_box_helicase_dom"/>
</dbReference>
<dbReference type="SMART" id="SM00471">
    <property type="entry name" value="HDc"/>
    <property type="match status" value="1"/>
</dbReference>
<dbReference type="InterPro" id="IPR038257">
    <property type="entry name" value="CRISPR-assoc_Cas3_HD_sf"/>
</dbReference>
<keyword evidence="13" id="KW-0255">Endonuclease</keyword>
<protein>
    <submittedName>
        <fullName evidence="13">CRISPR-associated endonuclease/helicase Cas3</fullName>
    </submittedName>
</protein>
<dbReference type="GO" id="GO:0003724">
    <property type="term" value="F:RNA helicase activity"/>
    <property type="evidence" value="ECO:0007669"/>
    <property type="project" value="TreeGrafter"/>
</dbReference>
<dbReference type="InterPro" id="IPR006675">
    <property type="entry name" value="HDIG_dom"/>
</dbReference>
<dbReference type="InterPro" id="IPR006483">
    <property type="entry name" value="CRISPR-assoc_Cas3_HD"/>
</dbReference>
<comment type="similarity">
    <text evidence="1">In the N-terminal section; belongs to the CRISPR-associated nuclease Cas3-HD family.</text>
</comment>
<dbReference type="STRING" id="1640674.SAMN05216323_104024"/>
<keyword evidence="5" id="KW-0547">Nucleotide-binding</keyword>
<dbReference type="NCBIfam" id="TIGR00277">
    <property type="entry name" value="HDIG"/>
    <property type="match status" value="1"/>
</dbReference>
<gene>
    <name evidence="13" type="ORF">SAMN05216323_104024</name>
</gene>
<evidence type="ECO:0000256" key="6">
    <source>
        <dbReference type="ARBA" id="ARBA00022801"/>
    </source>
</evidence>
<dbReference type="Pfam" id="PF00270">
    <property type="entry name" value="DEAD"/>
    <property type="match status" value="1"/>
</dbReference>
<dbReference type="Pfam" id="PF01966">
    <property type="entry name" value="HD"/>
    <property type="match status" value="1"/>
</dbReference>
<keyword evidence="7 13" id="KW-0347">Helicase</keyword>
<keyword evidence="6" id="KW-0378">Hydrolase</keyword>
<dbReference type="EMBL" id="FMYP01000040">
    <property type="protein sequence ID" value="SDC62422.1"/>
    <property type="molecule type" value="Genomic_DNA"/>
</dbReference>
<evidence type="ECO:0000256" key="9">
    <source>
        <dbReference type="ARBA" id="ARBA00023118"/>
    </source>
</evidence>
<evidence type="ECO:0000256" key="3">
    <source>
        <dbReference type="ARBA" id="ARBA00022722"/>
    </source>
</evidence>
<keyword evidence="4" id="KW-0479">Metal-binding</keyword>
<dbReference type="InterPro" id="IPR027417">
    <property type="entry name" value="P-loop_NTPase"/>
</dbReference>
<evidence type="ECO:0000256" key="1">
    <source>
        <dbReference type="ARBA" id="ARBA00006847"/>
    </source>
</evidence>
<evidence type="ECO:0000256" key="4">
    <source>
        <dbReference type="ARBA" id="ARBA00022723"/>
    </source>
</evidence>
<dbReference type="RefSeq" id="WP_092438960.1">
    <property type="nucleotide sequence ID" value="NZ_FMYP01000040.1"/>
</dbReference>
<dbReference type="SUPFAM" id="SSF109604">
    <property type="entry name" value="HD-domain/PDEase-like"/>
    <property type="match status" value="1"/>
</dbReference>
<dbReference type="PROSITE" id="PS51831">
    <property type="entry name" value="HD"/>
    <property type="match status" value="1"/>
</dbReference>
<name>A0A1G6N3K6_9BACT</name>
<evidence type="ECO:0000256" key="5">
    <source>
        <dbReference type="ARBA" id="ARBA00022741"/>
    </source>
</evidence>
<feature type="domain" description="HD" evidence="12">
    <location>
        <begin position="19"/>
        <end position="137"/>
    </location>
</feature>
<dbReference type="PANTHER" id="PTHR47959:SF16">
    <property type="entry name" value="CRISPR-ASSOCIATED NUCLEASE_HELICASE CAS3-RELATED"/>
    <property type="match status" value="1"/>
</dbReference>
<dbReference type="PROSITE" id="PS51643">
    <property type="entry name" value="HD_CAS3"/>
    <property type="match status" value="1"/>
</dbReference>
<dbReference type="PANTHER" id="PTHR47959">
    <property type="entry name" value="ATP-DEPENDENT RNA HELICASE RHLE-RELATED"/>
    <property type="match status" value="1"/>
</dbReference>
<evidence type="ECO:0000313" key="14">
    <source>
        <dbReference type="Proteomes" id="UP000199452"/>
    </source>
</evidence>
<evidence type="ECO:0000256" key="8">
    <source>
        <dbReference type="ARBA" id="ARBA00022840"/>
    </source>
</evidence>
<organism evidence="13 14">
    <name type="scientific">Williamwhitmania taraxaci</name>
    <dbReference type="NCBI Taxonomy" id="1640674"/>
    <lineage>
        <taxon>Bacteria</taxon>
        <taxon>Pseudomonadati</taxon>
        <taxon>Bacteroidota</taxon>
        <taxon>Bacteroidia</taxon>
        <taxon>Bacteroidales</taxon>
        <taxon>Williamwhitmaniaceae</taxon>
        <taxon>Williamwhitmania</taxon>
    </lineage>
</organism>
<keyword evidence="8" id="KW-0067">ATP-binding</keyword>
<dbReference type="SUPFAM" id="SSF52540">
    <property type="entry name" value="P-loop containing nucleoside triphosphate hydrolases"/>
    <property type="match status" value="1"/>
</dbReference>
<dbReference type="Gene3D" id="1.10.3210.30">
    <property type="match status" value="1"/>
</dbReference>
<reference evidence="13 14" key="1">
    <citation type="submission" date="2016-09" db="EMBL/GenBank/DDBJ databases">
        <authorList>
            <person name="Capua I."/>
            <person name="De Benedictis P."/>
            <person name="Joannis T."/>
            <person name="Lombin L.H."/>
            <person name="Cattoli G."/>
        </authorList>
    </citation>
    <scope>NUCLEOTIDE SEQUENCE [LARGE SCALE GENOMIC DNA]</scope>
    <source>
        <strain evidence="13 14">A7P-90m</strain>
    </source>
</reference>
<dbReference type="InterPro" id="IPR006674">
    <property type="entry name" value="HD_domain"/>
</dbReference>
<comment type="similarity">
    <text evidence="2">In the central section; belongs to the CRISPR-associated helicase Cas3 family.</text>
</comment>
<dbReference type="InterPro" id="IPR001650">
    <property type="entry name" value="Helicase_C-like"/>
</dbReference>
<dbReference type="GO" id="GO:0004519">
    <property type="term" value="F:endonuclease activity"/>
    <property type="evidence" value="ECO:0007669"/>
    <property type="project" value="UniProtKB-KW"/>
</dbReference>
<dbReference type="NCBIfam" id="TIGR01596">
    <property type="entry name" value="cas3_HD"/>
    <property type="match status" value="1"/>
</dbReference>
<evidence type="ECO:0000256" key="2">
    <source>
        <dbReference type="ARBA" id="ARBA00009046"/>
    </source>
</evidence>
<accession>A0A1G6N3K6</accession>
<dbReference type="GO" id="GO:0005829">
    <property type="term" value="C:cytosol"/>
    <property type="evidence" value="ECO:0007669"/>
    <property type="project" value="TreeGrafter"/>
</dbReference>
<dbReference type="Pfam" id="PF22590">
    <property type="entry name" value="Cas3-like_C_2"/>
    <property type="match status" value="1"/>
</dbReference>
<dbReference type="OrthoDB" id="9810236at2"/>
<dbReference type="CDD" id="cd09641">
    <property type="entry name" value="Cas3''_I"/>
    <property type="match status" value="1"/>
</dbReference>
<evidence type="ECO:0000259" key="11">
    <source>
        <dbReference type="PROSITE" id="PS51643"/>
    </source>
</evidence>
<evidence type="ECO:0000259" key="12">
    <source>
        <dbReference type="PROSITE" id="PS51831"/>
    </source>
</evidence>
<keyword evidence="9" id="KW-0051">Antiviral defense</keyword>
<proteinExistence type="inferred from homology"/>
<dbReference type="GO" id="GO:0003676">
    <property type="term" value="F:nucleic acid binding"/>
    <property type="evidence" value="ECO:0007669"/>
    <property type="project" value="InterPro"/>
</dbReference>
<feature type="domain" description="HD Cas3-type" evidence="11">
    <location>
        <begin position="12"/>
        <end position="193"/>
    </location>
</feature>
<evidence type="ECO:0000313" key="13">
    <source>
        <dbReference type="EMBL" id="SDC62422.1"/>
    </source>
</evidence>
<dbReference type="InterPro" id="IPR003607">
    <property type="entry name" value="HD/PDEase_dom"/>
</dbReference>
<evidence type="ECO:0000256" key="10">
    <source>
        <dbReference type="ARBA" id="ARBA00038437"/>
    </source>
</evidence>
<dbReference type="InterPro" id="IPR006474">
    <property type="entry name" value="Helicase_Cas3_CRISPR-ass_core"/>
</dbReference>
<dbReference type="GO" id="GO:0051607">
    <property type="term" value="P:defense response to virus"/>
    <property type="evidence" value="ECO:0007669"/>
    <property type="project" value="UniProtKB-KW"/>
</dbReference>
<dbReference type="InterPro" id="IPR050079">
    <property type="entry name" value="DEAD_box_RNA_helicase"/>
</dbReference>
<keyword evidence="3" id="KW-0540">Nuclease</keyword>